<sequence>MLHRCVTTFLMKSAQFLKSLYVHCHKEGLIEVKLLCVCVGVFFVALLL</sequence>
<evidence type="ECO:0000256" key="1">
    <source>
        <dbReference type="SAM" id="Phobius"/>
    </source>
</evidence>
<feature type="transmembrane region" description="Helical" evidence="1">
    <location>
        <begin position="28"/>
        <end position="47"/>
    </location>
</feature>
<proteinExistence type="predicted"/>
<dbReference type="EMBL" id="GGEC01072418">
    <property type="protein sequence ID" value="MBX52902.1"/>
    <property type="molecule type" value="Transcribed_RNA"/>
</dbReference>
<name>A0A2P2PDW0_RHIMU</name>
<keyword evidence="1" id="KW-0812">Transmembrane</keyword>
<organism evidence="2">
    <name type="scientific">Rhizophora mucronata</name>
    <name type="common">Asiatic mangrove</name>
    <dbReference type="NCBI Taxonomy" id="61149"/>
    <lineage>
        <taxon>Eukaryota</taxon>
        <taxon>Viridiplantae</taxon>
        <taxon>Streptophyta</taxon>
        <taxon>Embryophyta</taxon>
        <taxon>Tracheophyta</taxon>
        <taxon>Spermatophyta</taxon>
        <taxon>Magnoliopsida</taxon>
        <taxon>eudicotyledons</taxon>
        <taxon>Gunneridae</taxon>
        <taxon>Pentapetalae</taxon>
        <taxon>rosids</taxon>
        <taxon>fabids</taxon>
        <taxon>Malpighiales</taxon>
        <taxon>Rhizophoraceae</taxon>
        <taxon>Rhizophora</taxon>
    </lineage>
</organism>
<evidence type="ECO:0000313" key="2">
    <source>
        <dbReference type="EMBL" id="MBX52902.1"/>
    </source>
</evidence>
<keyword evidence="1" id="KW-1133">Transmembrane helix</keyword>
<accession>A0A2P2PDW0</accession>
<dbReference type="AlphaFoldDB" id="A0A2P2PDW0"/>
<protein>
    <submittedName>
        <fullName evidence="2">Uncharacterized protein</fullName>
    </submittedName>
</protein>
<reference evidence="2" key="1">
    <citation type="submission" date="2018-02" db="EMBL/GenBank/DDBJ databases">
        <title>Rhizophora mucronata_Transcriptome.</title>
        <authorList>
            <person name="Meera S.P."/>
            <person name="Sreeshan A."/>
            <person name="Augustine A."/>
        </authorList>
    </citation>
    <scope>NUCLEOTIDE SEQUENCE</scope>
    <source>
        <tissue evidence="2">Leaf</tissue>
    </source>
</reference>
<keyword evidence="1" id="KW-0472">Membrane</keyword>